<dbReference type="InterPro" id="IPR007657">
    <property type="entry name" value="Glycosyltransferase_61"/>
</dbReference>
<accession>A0A4Y9QR89</accession>
<dbReference type="RefSeq" id="WP_135076029.1">
    <property type="nucleotide sequence ID" value="NZ_SPSB01000004.1"/>
</dbReference>
<comment type="caution">
    <text evidence="5">The sequence shown here is derived from an EMBL/GenBank/DDBJ whole genome shotgun (WGS) entry which is preliminary data.</text>
</comment>
<dbReference type="GO" id="GO:0016757">
    <property type="term" value="F:glycosyltransferase activity"/>
    <property type="evidence" value="ECO:0007669"/>
    <property type="project" value="UniProtKB-KW"/>
</dbReference>
<feature type="domain" description="Glycosyltransferase 61 catalytic" evidence="4">
    <location>
        <begin position="108"/>
        <end position="274"/>
    </location>
</feature>
<dbReference type="EMBL" id="SPSB01000004">
    <property type="protein sequence ID" value="TFV93586.1"/>
    <property type="molecule type" value="Genomic_DNA"/>
</dbReference>
<dbReference type="PANTHER" id="PTHR20961">
    <property type="entry name" value="GLYCOSYLTRANSFERASE"/>
    <property type="match status" value="1"/>
</dbReference>
<keyword evidence="1" id="KW-0328">Glycosyltransferase</keyword>
<dbReference type="OrthoDB" id="1156086at2"/>
<proteinExistence type="predicted"/>
<evidence type="ECO:0000256" key="3">
    <source>
        <dbReference type="ARBA" id="ARBA00023180"/>
    </source>
</evidence>
<keyword evidence="2 5" id="KW-0808">Transferase</keyword>
<dbReference type="Pfam" id="PF04577">
    <property type="entry name" value="Glyco_transf_61"/>
    <property type="match status" value="1"/>
</dbReference>
<dbReference type="AlphaFoldDB" id="A0A4Y9QR89"/>
<dbReference type="InterPro" id="IPR049625">
    <property type="entry name" value="Glyco_transf_61_cat"/>
</dbReference>
<evidence type="ECO:0000313" key="6">
    <source>
        <dbReference type="Proteomes" id="UP000297647"/>
    </source>
</evidence>
<evidence type="ECO:0000313" key="5">
    <source>
        <dbReference type="EMBL" id="TFV93586.1"/>
    </source>
</evidence>
<evidence type="ECO:0000256" key="1">
    <source>
        <dbReference type="ARBA" id="ARBA00022676"/>
    </source>
</evidence>
<dbReference type="Proteomes" id="UP000297647">
    <property type="component" value="Unassembled WGS sequence"/>
</dbReference>
<keyword evidence="6" id="KW-1185">Reference proteome</keyword>
<evidence type="ECO:0000256" key="2">
    <source>
        <dbReference type="ARBA" id="ARBA00022679"/>
    </source>
</evidence>
<protein>
    <submittedName>
        <fullName evidence="5">Glycosyltransferase family 61 protein</fullName>
    </submittedName>
</protein>
<organism evidence="5 6">
    <name type="scientific">Algoriphagus kandeliae</name>
    <dbReference type="NCBI Taxonomy" id="2562278"/>
    <lineage>
        <taxon>Bacteria</taxon>
        <taxon>Pseudomonadati</taxon>
        <taxon>Bacteroidota</taxon>
        <taxon>Cytophagia</taxon>
        <taxon>Cytophagales</taxon>
        <taxon>Cyclobacteriaceae</taxon>
        <taxon>Algoriphagus</taxon>
    </lineage>
</organism>
<evidence type="ECO:0000259" key="4">
    <source>
        <dbReference type="Pfam" id="PF04577"/>
    </source>
</evidence>
<keyword evidence="3" id="KW-0325">Glycoprotein</keyword>
<reference evidence="5 6" key="1">
    <citation type="submission" date="2019-03" db="EMBL/GenBank/DDBJ databases">
        <title>Algoriphagus sp. nov, a new strain isolated from root system soil of mangrove plant Kandelia.</title>
        <authorList>
            <person name="Yin Q."/>
            <person name="Wang K."/>
            <person name="Song Z."/>
        </authorList>
    </citation>
    <scope>NUCLEOTIDE SEQUENCE [LARGE SCALE GENOMIC DNA]</scope>
    <source>
        <strain evidence="5 6">XY-J91</strain>
    </source>
</reference>
<sequence>MPLSPSELEQEIRVNRKLPQNIREEDQPLFQNWLESSFSMKPSWVLEDAFILQDTVFSWKELRFFDSHTHVFGLGPFPLGKRVLNCALRKWRTIEEGIWIKDEWSANYFHWMTDCLPRIWQGLEKGITDRVILHESYQKLSFVHQSLEMIGVIPVYYSSSENLKVNRLVLTSRTAEFPHFNPKYTLETRERLSKVSQNPQRKIYISRSMAAKRRVLNETEVELILRKRGFEIFHAENLSVQEQVELMGETQLLVSLHGAALTNMIFLPSGSQVLELRNYHDDKTNCYFNLANALGLSYYYTLNEGTEKNTILADFTIDVNALEEVLDSMA</sequence>
<name>A0A4Y9QR89_9BACT</name>
<gene>
    <name evidence="5" type="ORF">E4S40_15185</name>
</gene>